<dbReference type="PROSITE" id="PS51257">
    <property type="entry name" value="PROKAR_LIPOPROTEIN"/>
    <property type="match status" value="1"/>
</dbReference>
<dbReference type="AlphaFoldDB" id="A0A7X8SQW6"/>
<dbReference type="RefSeq" id="WP_168885307.1">
    <property type="nucleotide sequence ID" value="NZ_JABAIL010000013.1"/>
</dbReference>
<name>A0A7X8SQW6_9BACT</name>
<sequence length="240" mass="27289">MKNLFTTSIIALSLLSMVACNHDNEPQPISPVQQLKVQHFETKSAEQPDSTKVNHNEQQKSLNKQLIDEVSPTNETTSNIHKTKLVKTNTSKTIIDEVTPTETTHLNIHKSKLVKSHADRTVVDEPEITDTNSFEVHEKTLSEWTRELRPSTHPTNDWMASEAPQVADVKTITLPDGTKAYVDPSFEGRQLKLMIVYYNNPDDMYDDGYEVLRNVDCSYSGTTLIFTLEGHRYQINDFRG</sequence>
<accession>A0A7X8SQW6</accession>
<evidence type="ECO:0008006" key="4">
    <source>
        <dbReference type="Google" id="ProtNLM"/>
    </source>
</evidence>
<protein>
    <recommendedName>
        <fullName evidence="4">Lipoprotein</fullName>
    </recommendedName>
</protein>
<feature type="chain" id="PRO_5031349202" description="Lipoprotein" evidence="1">
    <location>
        <begin position="22"/>
        <end position="240"/>
    </location>
</feature>
<proteinExistence type="predicted"/>
<gene>
    <name evidence="2" type="ORF">HGP29_25560</name>
</gene>
<keyword evidence="1" id="KW-0732">Signal</keyword>
<organism evidence="2 3">
    <name type="scientific">Flammeovirga agarivorans</name>
    <dbReference type="NCBI Taxonomy" id="2726742"/>
    <lineage>
        <taxon>Bacteria</taxon>
        <taxon>Pseudomonadati</taxon>
        <taxon>Bacteroidota</taxon>
        <taxon>Cytophagia</taxon>
        <taxon>Cytophagales</taxon>
        <taxon>Flammeovirgaceae</taxon>
        <taxon>Flammeovirga</taxon>
    </lineage>
</organism>
<dbReference type="Proteomes" id="UP000585050">
    <property type="component" value="Unassembled WGS sequence"/>
</dbReference>
<evidence type="ECO:0000256" key="1">
    <source>
        <dbReference type="SAM" id="SignalP"/>
    </source>
</evidence>
<evidence type="ECO:0000313" key="3">
    <source>
        <dbReference type="Proteomes" id="UP000585050"/>
    </source>
</evidence>
<keyword evidence="3" id="KW-1185">Reference proteome</keyword>
<feature type="signal peptide" evidence="1">
    <location>
        <begin position="1"/>
        <end position="21"/>
    </location>
</feature>
<dbReference type="EMBL" id="JABAIL010000013">
    <property type="protein sequence ID" value="NLR94597.1"/>
    <property type="molecule type" value="Genomic_DNA"/>
</dbReference>
<comment type="caution">
    <text evidence="2">The sequence shown here is derived from an EMBL/GenBank/DDBJ whole genome shotgun (WGS) entry which is preliminary data.</text>
</comment>
<evidence type="ECO:0000313" key="2">
    <source>
        <dbReference type="EMBL" id="NLR94597.1"/>
    </source>
</evidence>
<reference evidence="2 3" key="1">
    <citation type="submission" date="2020-04" db="EMBL/GenBank/DDBJ databases">
        <title>Flammeovirga sp. SR4, a novel species isolated from seawater.</title>
        <authorList>
            <person name="Wang X."/>
        </authorList>
    </citation>
    <scope>NUCLEOTIDE SEQUENCE [LARGE SCALE GENOMIC DNA]</scope>
    <source>
        <strain evidence="2 3">SR4</strain>
    </source>
</reference>